<feature type="signal peptide" evidence="1">
    <location>
        <begin position="1"/>
        <end position="19"/>
    </location>
</feature>
<proteinExistence type="predicted"/>
<feature type="chain" id="PRO_5009521935" description="Outer membrane protein beta-barrel domain-containing protein" evidence="1">
    <location>
        <begin position="20"/>
        <end position="189"/>
    </location>
</feature>
<name>A0A1F5VE00_9BACT</name>
<protein>
    <recommendedName>
        <fullName evidence="4">Outer membrane protein beta-barrel domain-containing protein</fullName>
    </recommendedName>
</protein>
<dbReference type="AlphaFoldDB" id="A0A1F5VE00"/>
<organism evidence="2 3">
    <name type="scientific">Candidatus Fischerbacteria bacterium RBG_13_37_8</name>
    <dbReference type="NCBI Taxonomy" id="1817863"/>
    <lineage>
        <taxon>Bacteria</taxon>
        <taxon>Candidatus Fischeribacteriota</taxon>
    </lineage>
</organism>
<dbReference type="EMBL" id="MFGW01000192">
    <property type="protein sequence ID" value="OGF61580.1"/>
    <property type="molecule type" value="Genomic_DNA"/>
</dbReference>
<evidence type="ECO:0000256" key="1">
    <source>
        <dbReference type="SAM" id="SignalP"/>
    </source>
</evidence>
<keyword evidence="1" id="KW-0732">Signal</keyword>
<dbReference type="STRING" id="1817863.A2Y62_16910"/>
<accession>A0A1F5VE00</accession>
<evidence type="ECO:0000313" key="2">
    <source>
        <dbReference type="EMBL" id="OGF61580.1"/>
    </source>
</evidence>
<comment type="caution">
    <text evidence="2">The sequence shown here is derived from an EMBL/GenBank/DDBJ whole genome shotgun (WGS) entry which is preliminary data.</text>
</comment>
<dbReference type="Proteomes" id="UP000178943">
    <property type="component" value="Unassembled WGS sequence"/>
</dbReference>
<evidence type="ECO:0000313" key="3">
    <source>
        <dbReference type="Proteomes" id="UP000178943"/>
    </source>
</evidence>
<sequence length="189" mass="21136">MIVHKMLIAIMLVSICALAQSETYNNIFQPLNLSKDSWEDHEERFNLFNNLVSDSSDKDSSSARAKNIFIVRGGIFLGSHDDDSVFPILGVGYERFLTKRFSLGAELFWVGYSLPVYGKVNYYFSEQGSLRMFLSTGVGKLFVGTFGAMAGIGGLIQRTSYAFTISVDGFCTFKGQIWLRMSAGAGWRW</sequence>
<evidence type="ECO:0008006" key="4">
    <source>
        <dbReference type="Google" id="ProtNLM"/>
    </source>
</evidence>
<reference evidence="2 3" key="1">
    <citation type="journal article" date="2016" name="Nat. Commun.">
        <title>Thousands of microbial genomes shed light on interconnected biogeochemical processes in an aquifer system.</title>
        <authorList>
            <person name="Anantharaman K."/>
            <person name="Brown C.T."/>
            <person name="Hug L.A."/>
            <person name="Sharon I."/>
            <person name="Castelle C.J."/>
            <person name="Probst A.J."/>
            <person name="Thomas B.C."/>
            <person name="Singh A."/>
            <person name="Wilkins M.J."/>
            <person name="Karaoz U."/>
            <person name="Brodie E.L."/>
            <person name="Williams K.H."/>
            <person name="Hubbard S.S."/>
            <person name="Banfield J.F."/>
        </authorList>
    </citation>
    <scope>NUCLEOTIDE SEQUENCE [LARGE SCALE GENOMIC DNA]</scope>
</reference>
<gene>
    <name evidence="2" type="ORF">A2Y62_16910</name>
</gene>